<dbReference type="RefSeq" id="XP_003032744.1">
    <property type="nucleotide sequence ID" value="XM_003032698.1"/>
</dbReference>
<keyword evidence="2" id="KW-1185">Reference proteome</keyword>
<reference evidence="1 2" key="1">
    <citation type="journal article" date="2010" name="Nat. Biotechnol.">
        <title>Genome sequence of the model mushroom Schizophyllum commune.</title>
        <authorList>
            <person name="Ohm R.A."/>
            <person name="de Jong J.F."/>
            <person name="Lugones L.G."/>
            <person name="Aerts A."/>
            <person name="Kothe E."/>
            <person name="Stajich J.E."/>
            <person name="de Vries R.P."/>
            <person name="Record E."/>
            <person name="Levasseur A."/>
            <person name="Baker S.E."/>
            <person name="Bartholomew K.A."/>
            <person name="Coutinho P.M."/>
            <person name="Erdmann S."/>
            <person name="Fowler T.J."/>
            <person name="Gathman A.C."/>
            <person name="Lombard V."/>
            <person name="Henrissat B."/>
            <person name="Knabe N."/>
            <person name="Kuees U."/>
            <person name="Lilly W.W."/>
            <person name="Lindquist E."/>
            <person name="Lucas S."/>
            <person name="Magnuson J.K."/>
            <person name="Piumi F."/>
            <person name="Raudaskoski M."/>
            <person name="Salamov A."/>
            <person name="Schmutz J."/>
            <person name="Schwarze F.W.M.R."/>
            <person name="vanKuyk P.A."/>
            <person name="Horton J.S."/>
            <person name="Grigoriev I.V."/>
            <person name="Woesten H.A.B."/>
        </authorList>
    </citation>
    <scope>NUCLEOTIDE SEQUENCE [LARGE SCALE GENOMIC DNA]</scope>
    <source>
        <strain evidence="2">H4-8 / FGSC 9210</strain>
    </source>
</reference>
<evidence type="ECO:0000313" key="1">
    <source>
        <dbReference type="EMBL" id="EFI97841.1"/>
    </source>
</evidence>
<accession>D8Q0Z4</accession>
<dbReference type="OrthoDB" id="10320608at2759"/>
<dbReference type="HOGENOM" id="CLU_918770_0_0_1"/>
<dbReference type="Proteomes" id="UP000007431">
    <property type="component" value="Unassembled WGS sequence"/>
</dbReference>
<dbReference type="GeneID" id="9595768"/>
<gene>
    <name evidence="1" type="ORF">SCHCODRAFT_108082</name>
</gene>
<dbReference type="EMBL" id="GL377305">
    <property type="protein sequence ID" value="EFI97841.1"/>
    <property type="molecule type" value="Genomic_DNA"/>
</dbReference>
<name>D8Q0Z4_SCHCM</name>
<evidence type="ECO:0000313" key="2">
    <source>
        <dbReference type="Proteomes" id="UP000007431"/>
    </source>
</evidence>
<sequence>MGPERTQRGHISYLISEGQRGRNPGPSKELKKLREWGDLSHIADQRNLRAATSGSADQFAPIYLAPFYETHCALASPSKIILLIQTSGRQRPYSIVVEQLKYDPTFTSSRINAANLVSLEIRGGTTNIDARTREQLILLLRVMHPTRLISFHLHVPGRPAPGQEGTVYKFLRRAMNTLTHLCLELTFSDSKGLQAYLSSSAAAGLVCLELKTNITLQNPINHALQSKNSTRLPSLRLLCLNMDAEKVNLTTLLQALKKRYNGGLKHALRVELNFLPSTEEREEGRAINVTFDGPVTSRCSTFA</sequence>
<proteinExistence type="predicted"/>
<dbReference type="KEGG" id="scm:SCHCO_02572471"/>
<dbReference type="VEuPathDB" id="FungiDB:SCHCODRAFT_02572471"/>
<dbReference type="AlphaFoldDB" id="D8Q0Z4"/>
<protein>
    <submittedName>
        <fullName evidence="1">Uncharacterized protein</fullName>
    </submittedName>
</protein>
<feature type="non-terminal residue" evidence="1">
    <location>
        <position position="303"/>
    </location>
</feature>
<organism evidence="2">
    <name type="scientific">Schizophyllum commune (strain H4-8 / FGSC 9210)</name>
    <name type="common">Split gill fungus</name>
    <dbReference type="NCBI Taxonomy" id="578458"/>
    <lineage>
        <taxon>Eukaryota</taxon>
        <taxon>Fungi</taxon>
        <taxon>Dikarya</taxon>
        <taxon>Basidiomycota</taxon>
        <taxon>Agaricomycotina</taxon>
        <taxon>Agaricomycetes</taxon>
        <taxon>Agaricomycetidae</taxon>
        <taxon>Agaricales</taxon>
        <taxon>Schizophyllaceae</taxon>
        <taxon>Schizophyllum</taxon>
    </lineage>
</organism>
<dbReference type="InParanoid" id="D8Q0Z4"/>